<reference evidence="1 2" key="1">
    <citation type="submission" date="2015-06" db="EMBL/GenBank/DDBJ databases">
        <title>Survival trade-offs in plant roots during colonization by closely related pathogenic and mutualistic fungi.</title>
        <authorList>
            <person name="Hacquard S."/>
            <person name="Kracher B."/>
            <person name="Hiruma K."/>
            <person name="Weinman A."/>
            <person name="Muench P."/>
            <person name="Garrido Oter R."/>
            <person name="Ver Loren van Themaat E."/>
            <person name="Dallerey J.-F."/>
            <person name="Damm U."/>
            <person name="Henrissat B."/>
            <person name="Lespinet O."/>
            <person name="Thon M."/>
            <person name="Kemen E."/>
            <person name="McHardy A.C."/>
            <person name="Schulze-Lefert P."/>
            <person name="O'Connell R.J."/>
        </authorList>
    </citation>
    <scope>NUCLEOTIDE SEQUENCE [LARGE SCALE GENOMIC DNA]</scope>
    <source>
        <strain evidence="1 2">MAFF 238704</strain>
    </source>
</reference>
<keyword evidence="2" id="KW-1185">Reference proteome</keyword>
<dbReference type="AlphaFoldDB" id="A0A167CSR9"/>
<dbReference type="OrthoDB" id="4817623at2759"/>
<evidence type="ECO:0000313" key="2">
    <source>
        <dbReference type="Proteomes" id="UP000076584"/>
    </source>
</evidence>
<accession>A0A167CSR9</accession>
<sequence length="426" mass="48646">MDFRIFKKSKSADNVTDLASYRIIPVRRITSSSMAYAPAAQQKRTKVDMAAVWKSIDAPRSTFKVDNSNFFLPAGPMVDDKFWMVLANGDIAMVTKNGFLVEDSGVKYHVKRKDRRKGFTFHCGSLTIDFHPSKSLRRCFIGHGAMAEKRVIMRLKTDCQYAADKVTSCMASMLWHRVQSYGSTQWRTETDVADDLRKAAQALSELVEFAARFIEMMRRQYQGGGREDNMPMAYRRALMLLGLAKWYRLHRALNSVMCMEKAFRRSVDRSANPATQHRSENFIQSNLLGMLGWRLAPGSMGSQRNVLRDVLTTLEVLGMTDWDCFEEKDVQARMEQTGTTVRIVKEAGFTIWTQQKMMRFLQHQPLRALDLAEVRLAGQETRSEESIHPSHLRMLKALPWVKAFDASGRVPILRLVALDLIDGVNL</sequence>
<gene>
    <name evidence="1" type="ORF">CI238_01961</name>
</gene>
<proteinExistence type="predicted"/>
<dbReference type="EMBL" id="LFIW01001237">
    <property type="protein sequence ID" value="KZL82984.1"/>
    <property type="molecule type" value="Genomic_DNA"/>
</dbReference>
<name>A0A167CSR9_COLIC</name>
<comment type="caution">
    <text evidence="1">The sequence shown here is derived from an EMBL/GenBank/DDBJ whole genome shotgun (WGS) entry which is preliminary data.</text>
</comment>
<dbReference type="Proteomes" id="UP000076584">
    <property type="component" value="Unassembled WGS sequence"/>
</dbReference>
<evidence type="ECO:0000313" key="1">
    <source>
        <dbReference type="EMBL" id="KZL82984.1"/>
    </source>
</evidence>
<organism evidence="1 2">
    <name type="scientific">Colletotrichum incanum</name>
    <name type="common">Soybean anthracnose fungus</name>
    <dbReference type="NCBI Taxonomy" id="1573173"/>
    <lineage>
        <taxon>Eukaryota</taxon>
        <taxon>Fungi</taxon>
        <taxon>Dikarya</taxon>
        <taxon>Ascomycota</taxon>
        <taxon>Pezizomycotina</taxon>
        <taxon>Sordariomycetes</taxon>
        <taxon>Hypocreomycetidae</taxon>
        <taxon>Glomerellales</taxon>
        <taxon>Glomerellaceae</taxon>
        <taxon>Colletotrichum</taxon>
        <taxon>Colletotrichum spaethianum species complex</taxon>
    </lineage>
</organism>
<protein>
    <submittedName>
        <fullName evidence="1">Uncharacterized protein</fullName>
    </submittedName>
</protein>